<dbReference type="PANTHER" id="PTHR13932">
    <property type="entry name" value="COPROPORPHYRINIGEN III OXIDASE"/>
    <property type="match status" value="1"/>
</dbReference>
<evidence type="ECO:0000313" key="20">
    <source>
        <dbReference type="Proteomes" id="UP000241885"/>
    </source>
</evidence>
<feature type="binding site" evidence="16">
    <location>
        <position position="178"/>
    </location>
    <ligand>
        <name>S-adenosyl-L-methionine</name>
        <dbReference type="ChEBI" id="CHEBI:59789"/>
        <label>2</label>
    </ligand>
</feature>
<dbReference type="FunFam" id="1.10.10.920:FF:000002">
    <property type="entry name" value="Coproporphyrinogen-III oxidase"/>
    <property type="match status" value="1"/>
</dbReference>
<evidence type="ECO:0000256" key="2">
    <source>
        <dbReference type="ARBA" id="ARBA00004785"/>
    </source>
</evidence>
<feature type="binding site" evidence="16">
    <location>
        <position position="249"/>
    </location>
    <ligand>
        <name>S-adenosyl-L-methionine</name>
        <dbReference type="ChEBI" id="CHEBI:59789"/>
        <label>2</label>
    </ligand>
</feature>
<dbReference type="GO" id="GO:0051539">
    <property type="term" value="F:4 iron, 4 sulfur cluster binding"/>
    <property type="evidence" value="ECO:0007669"/>
    <property type="project" value="UniProtKB-KW"/>
</dbReference>
<dbReference type="OrthoDB" id="9808022at2"/>
<comment type="subcellular location">
    <subcellularLocation>
        <location evidence="1 15">Cytoplasm</location>
    </subcellularLocation>
</comment>
<evidence type="ECO:0000256" key="1">
    <source>
        <dbReference type="ARBA" id="ARBA00004496"/>
    </source>
</evidence>
<keyword evidence="10 15" id="KW-0408">Iron</keyword>
<evidence type="ECO:0000256" key="13">
    <source>
        <dbReference type="ARBA" id="ARBA00024295"/>
    </source>
</evidence>
<evidence type="ECO:0000256" key="4">
    <source>
        <dbReference type="ARBA" id="ARBA00011245"/>
    </source>
</evidence>
<evidence type="ECO:0000256" key="9">
    <source>
        <dbReference type="ARBA" id="ARBA00023002"/>
    </source>
</evidence>
<dbReference type="InterPro" id="IPR010723">
    <property type="entry name" value="HemN_C"/>
</dbReference>
<dbReference type="InterPro" id="IPR058240">
    <property type="entry name" value="rSAM_sf"/>
</dbReference>
<evidence type="ECO:0000256" key="12">
    <source>
        <dbReference type="ARBA" id="ARBA00023244"/>
    </source>
</evidence>
<comment type="similarity">
    <text evidence="3 15">Belongs to the anaerobic coproporphyrinogen-III oxidase family.</text>
</comment>
<accession>A0A2R4BPN7</accession>
<keyword evidence="20" id="KW-1185">Reference proteome</keyword>
<keyword evidence="12 15" id="KW-0627">Porphyrin biosynthesis</keyword>
<evidence type="ECO:0000256" key="14">
    <source>
        <dbReference type="ARBA" id="ARBA00048321"/>
    </source>
</evidence>
<keyword evidence="11 15" id="KW-0411">Iron-sulfur</keyword>
<feature type="binding site" evidence="16">
    <location>
        <position position="335"/>
    </location>
    <ligand>
        <name>S-adenosyl-L-methionine</name>
        <dbReference type="ChEBI" id="CHEBI:59789"/>
        <label>1</label>
    </ligand>
</feature>
<dbReference type="InterPro" id="IPR023404">
    <property type="entry name" value="rSAM_horseshoe"/>
</dbReference>
<organism evidence="19 20">
    <name type="scientific">Thauera aromatica K172</name>
    <dbReference type="NCBI Taxonomy" id="44139"/>
    <lineage>
        <taxon>Bacteria</taxon>
        <taxon>Pseudomonadati</taxon>
        <taxon>Pseudomonadota</taxon>
        <taxon>Betaproteobacteria</taxon>
        <taxon>Rhodocyclales</taxon>
        <taxon>Zoogloeaceae</taxon>
        <taxon>Thauera</taxon>
    </lineage>
</organism>
<feature type="binding site" evidence="17">
    <location>
        <position position="71"/>
    </location>
    <ligand>
        <name>[4Fe-4S] cluster</name>
        <dbReference type="ChEBI" id="CHEBI:49883"/>
        <note>4Fe-4S-S-AdoMet</note>
    </ligand>
</feature>
<comment type="pathway">
    <text evidence="2 15">Porphyrin-containing compound metabolism; protoporphyrin-IX biosynthesis; protoporphyrinogen-IX from coproporphyrinogen-III (AdoMet route): step 1/1.</text>
</comment>
<comment type="subunit">
    <text evidence="4">Monomer.</text>
</comment>
<dbReference type="InterPro" id="IPR004558">
    <property type="entry name" value="Coprogen_oxidase_HemN"/>
</dbReference>
<keyword evidence="7 15" id="KW-0949">S-adenosyl-L-methionine</keyword>
<dbReference type="PIRSF" id="PIRSF000167">
    <property type="entry name" value="HemN"/>
    <property type="match status" value="1"/>
</dbReference>
<evidence type="ECO:0000313" key="19">
    <source>
        <dbReference type="EMBL" id="AVR89184.1"/>
    </source>
</evidence>
<dbReference type="SFLD" id="SFLDS00029">
    <property type="entry name" value="Radical_SAM"/>
    <property type="match status" value="1"/>
</dbReference>
<dbReference type="SUPFAM" id="SSF102114">
    <property type="entry name" value="Radical SAM enzymes"/>
    <property type="match status" value="1"/>
</dbReference>
<dbReference type="GO" id="GO:0004109">
    <property type="term" value="F:coproporphyrinogen oxidase activity"/>
    <property type="evidence" value="ECO:0007669"/>
    <property type="project" value="InterPro"/>
</dbReference>
<feature type="binding site" evidence="16">
    <location>
        <position position="190"/>
    </location>
    <ligand>
        <name>S-adenosyl-L-methionine</name>
        <dbReference type="ChEBI" id="CHEBI:59789"/>
        <label>2</label>
    </ligand>
</feature>
<dbReference type="GO" id="GO:0005737">
    <property type="term" value="C:cytoplasm"/>
    <property type="evidence" value="ECO:0007669"/>
    <property type="project" value="UniProtKB-SubCell"/>
</dbReference>
<dbReference type="PROSITE" id="PS51918">
    <property type="entry name" value="RADICAL_SAM"/>
    <property type="match status" value="1"/>
</dbReference>
<protein>
    <recommendedName>
        <fullName evidence="15">Coproporphyrinogen-III oxidase</fullName>
        <ecNumber evidence="15">1.3.98.3</ecNumber>
    </recommendedName>
</protein>
<evidence type="ECO:0000256" key="7">
    <source>
        <dbReference type="ARBA" id="ARBA00022691"/>
    </source>
</evidence>
<keyword evidence="5 15" id="KW-0004">4Fe-4S</keyword>
<dbReference type="EC" id="1.3.98.3" evidence="15"/>
<dbReference type="PANTHER" id="PTHR13932:SF6">
    <property type="entry name" value="OXYGEN-INDEPENDENT COPROPORPHYRINOGEN III OXIDASE"/>
    <property type="match status" value="1"/>
</dbReference>
<dbReference type="GO" id="GO:0006782">
    <property type="term" value="P:protoporphyrinogen IX biosynthetic process"/>
    <property type="evidence" value="ECO:0007669"/>
    <property type="project" value="UniProtKB-UniPathway"/>
</dbReference>
<dbReference type="EMBL" id="CP028339">
    <property type="protein sequence ID" value="AVR89184.1"/>
    <property type="molecule type" value="Genomic_DNA"/>
</dbReference>
<dbReference type="GO" id="GO:0051989">
    <property type="term" value="F:coproporphyrinogen dehydrogenase activity"/>
    <property type="evidence" value="ECO:0007669"/>
    <property type="project" value="UniProtKB-EC"/>
</dbReference>
<dbReference type="UniPathway" id="UPA00251">
    <property type="reaction ID" value="UER00323"/>
</dbReference>
<evidence type="ECO:0000256" key="17">
    <source>
        <dbReference type="PIRSR" id="PIRSR000167-2"/>
    </source>
</evidence>
<evidence type="ECO:0000256" key="16">
    <source>
        <dbReference type="PIRSR" id="PIRSR000167-1"/>
    </source>
</evidence>
<dbReference type="AlphaFoldDB" id="A0A2R4BPN7"/>
<dbReference type="NCBIfam" id="TIGR00538">
    <property type="entry name" value="hemN"/>
    <property type="match status" value="1"/>
</dbReference>
<feature type="binding site" evidence="16">
    <location>
        <begin position="119"/>
        <end position="120"/>
    </location>
    <ligand>
        <name>S-adenosyl-L-methionine</name>
        <dbReference type="ChEBI" id="CHEBI:59789"/>
        <label>2</label>
    </ligand>
</feature>
<evidence type="ECO:0000256" key="11">
    <source>
        <dbReference type="ARBA" id="ARBA00023014"/>
    </source>
</evidence>
<dbReference type="FunFam" id="3.80.30.20:FF:000012">
    <property type="entry name" value="Coproporphyrinogen-III oxidase"/>
    <property type="match status" value="1"/>
</dbReference>
<keyword evidence="9 15" id="KW-0560">Oxidoreductase</keyword>
<evidence type="ECO:0000256" key="5">
    <source>
        <dbReference type="ARBA" id="ARBA00022485"/>
    </source>
</evidence>
<sequence length="463" mass="52729">MKSQNELLFDPQLVRRFDINGPRYTSYPTADRFVEAFNADALKAWLAKRAIGGVSKPLSLYFHIPFCNTICYYCACNKIITKDHGRSAKYLKYLAKEIEMQAACLEGSRQVTQLHLGGGTPTFLSHDEMRQLMASVREHFTLVPNGEYSIEVDPRKVDFDTVKLLAELGFNRMSVGVQDFADDVQRAVNRVQSFEETQLVIDAARQTGFKSVSMDLIYGLPKQNVISFNRTLEQVLQISPDRISLYSYAHLPGLFKPQRRIHSSDMPSADTKLQLLQLGIRRLTEAGYVYIGMDHFAKPDDELTVAQRQGRLHRNFQGYSTQAECDLLAFGVSAIGKIGPVYAQNVKTLDEYYDALDRDELPVLRGIELTADDLLRRAIIQALMCHFELSMQSIEIAHLVDFRDYFAEELADLKEMEKAGLVKIEGDWITVQPAGRLLVRGIAMVFDRYLRADRERARYSRVI</sequence>
<feature type="binding site" evidence="17">
    <location>
        <position position="74"/>
    </location>
    <ligand>
        <name>[4Fe-4S] cluster</name>
        <dbReference type="ChEBI" id="CHEBI:49883"/>
        <note>4Fe-4S-S-AdoMet</note>
    </ligand>
</feature>
<evidence type="ECO:0000256" key="3">
    <source>
        <dbReference type="ARBA" id="ARBA00005493"/>
    </source>
</evidence>
<dbReference type="RefSeq" id="WP_107221332.1">
    <property type="nucleotide sequence ID" value="NZ_CP028339.1"/>
</dbReference>
<keyword evidence="6 15" id="KW-0963">Cytoplasm</keyword>
<dbReference type="Gene3D" id="3.80.30.20">
    <property type="entry name" value="tm_1862 like domain"/>
    <property type="match status" value="1"/>
</dbReference>
<feature type="binding site" evidence="16">
    <location>
        <position position="61"/>
    </location>
    <ligand>
        <name>S-adenosyl-L-methionine</name>
        <dbReference type="ChEBI" id="CHEBI:59789"/>
        <label>1</label>
    </ligand>
</feature>
<keyword evidence="8 15" id="KW-0479">Metal-binding</keyword>
<dbReference type="GO" id="GO:0046872">
    <property type="term" value="F:metal ion binding"/>
    <property type="evidence" value="ECO:0007669"/>
    <property type="project" value="UniProtKB-KW"/>
</dbReference>
<name>A0A2R4BPN7_THAAR</name>
<feature type="binding site" evidence="16">
    <location>
        <position position="215"/>
    </location>
    <ligand>
        <name>S-adenosyl-L-methionine</name>
        <dbReference type="ChEBI" id="CHEBI:59789"/>
        <label>2</label>
    </ligand>
</feature>
<dbReference type="InterPro" id="IPR034505">
    <property type="entry name" value="Coproporphyrinogen-III_oxidase"/>
</dbReference>
<proteinExistence type="inferred from homology"/>
<feature type="binding site" evidence="17">
    <location>
        <position position="67"/>
    </location>
    <ligand>
        <name>[4Fe-4S] cluster</name>
        <dbReference type="ChEBI" id="CHEBI:49883"/>
        <note>4Fe-4S-S-AdoMet</note>
    </ligand>
</feature>
<feature type="binding site" evidence="16">
    <location>
        <position position="118"/>
    </location>
    <ligand>
        <name>S-adenosyl-L-methionine</name>
        <dbReference type="ChEBI" id="CHEBI:59789"/>
        <label>1</label>
    </ligand>
</feature>
<evidence type="ECO:0000256" key="15">
    <source>
        <dbReference type="PIRNR" id="PIRNR000167"/>
    </source>
</evidence>
<dbReference type="SMART" id="SM00729">
    <property type="entry name" value="Elp3"/>
    <property type="match status" value="1"/>
</dbReference>
<evidence type="ECO:0000256" key="10">
    <source>
        <dbReference type="ARBA" id="ARBA00023004"/>
    </source>
</evidence>
<dbReference type="SFLD" id="SFLDG01065">
    <property type="entry name" value="anaerobic_coproporphyrinogen-I"/>
    <property type="match status" value="1"/>
</dbReference>
<dbReference type="Proteomes" id="UP000241885">
    <property type="component" value="Chromosome"/>
</dbReference>
<dbReference type="CDD" id="cd01335">
    <property type="entry name" value="Radical_SAM"/>
    <property type="match status" value="1"/>
</dbReference>
<evidence type="ECO:0000256" key="8">
    <source>
        <dbReference type="ARBA" id="ARBA00022723"/>
    </source>
</evidence>
<evidence type="ECO:0000256" key="6">
    <source>
        <dbReference type="ARBA" id="ARBA00022490"/>
    </source>
</evidence>
<dbReference type="Gene3D" id="1.10.10.920">
    <property type="match status" value="1"/>
</dbReference>
<gene>
    <name evidence="19" type="ORF">Tharo_2286</name>
</gene>
<dbReference type="InterPro" id="IPR006638">
    <property type="entry name" value="Elp3/MiaA/NifB-like_rSAM"/>
</dbReference>
<feature type="domain" description="Radical SAM core" evidence="18">
    <location>
        <begin position="52"/>
        <end position="286"/>
    </location>
</feature>
<dbReference type="Pfam" id="PF06969">
    <property type="entry name" value="HemN_C"/>
    <property type="match status" value="1"/>
</dbReference>
<dbReference type="InterPro" id="IPR007197">
    <property type="entry name" value="rSAM"/>
</dbReference>
<dbReference type="Pfam" id="PF04055">
    <property type="entry name" value="Radical_SAM"/>
    <property type="match status" value="1"/>
</dbReference>
<comment type="catalytic activity">
    <reaction evidence="14 15">
        <text>coproporphyrinogen III + 2 S-adenosyl-L-methionine = protoporphyrinogen IX + 2 5'-deoxyadenosine + 2 L-methionine + 2 CO2</text>
        <dbReference type="Rhea" id="RHEA:15425"/>
        <dbReference type="ChEBI" id="CHEBI:16526"/>
        <dbReference type="ChEBI" id="CHEBI:17319"/>
        <dbReference type="ChEBI" id="CHEBI:57307"/>
        <dbReference type="ChEBI" id="CHEBI:57309"/>
        <dbReference type="ChEBI" id="CHEBI:57844"/>
        <dbReference type="ChEBI" id="CHEBI:59789"/>
        <dbReference type="EC" id="1.3.98.3"/>
    </reaction>
</comment>
<comment type="function">
    <text evidence="13">Involved in the heme biosynthesis. Catalyzes the anaerobic oxidative decarboxylation of propionate groups of rings A and B of coproporphyrinogen III to yield the vinyl groups in protoporphyrinogen IX.</text>
</comment>
<comment type="cofactor">
    <cofactor evidence="15 17">
        <name>[4Fe-4S] cluster</name>
        <dbReference type="ChEBI" id="CHEBI:49883"/>
    </cofactor>
    <text evidence="15 17">Binds 1 [4Fe-4S] cluster. The cluster is coordinated with 3 cysteines and an exchangeable S-adenosyl-L-methionine.</text>
</comment>
<evidence type="ECO:0000259" key="18">
    <source>
        <dbReference type="PROSITE" id="PS51918"/>
    </source>
</evidence>
<dbReference type="KEGG" id="tak:Tharo_2286"/>
<reference evidence="19 20" key="1">
    <citation type="submission" date="2018-03" db="EMBL/GenBank/DDBJ databases">
        <title>Complete genome sequence of Thauera aromatica, a model organism for studying aromatic compound degradation under denitrifying conditions.</title>
        <authorList>
            <person name="Lo H.-Y."/>
            <person name="Goris T."/>
            <person name="Boll M."/>
            <person name="Mueller J.A."/>
        </authorList>
    </citation>
    <scope>NUCLEOTIDE SEQUENCE [LARGE SCALE GENOMIC DNA]</scope>
    <source>
        <strain evidence="19 20">K172</strain>
    </source>
</reference>
<feature type="binding site" evidence="16">
    <location>
        <position position="151"/>
    </location>
    <ligand>
        <name>S-adenosyl-L-methionine</name>
        <dbReference type="ChEBI" id="CHEBI:59789"/>
        <label>1</label>
    </ligand>
</feature>
<feature type="binding site" evidence="16">
    <location>
        <begin position="73"/>
        <end position="75"/>
    </location>
    <ligand>
        <name>S-adenosyl-L-methionine</name>
        <dbReference type="ChEBI" id="CHEBI:59789"/>
        <label>2</label>
    </ligand>
</feature>